<dbReference type="GeneID" id="5893702"/>
<sequence length="59" mass="6081">GWIGPKGVSQSLAPLSLSLARSFCPSLAGPLGAREAGALQTGLRLRAGCQKLWTGPHHC</sequence>
<dbReference type="Proteomes" id="UP000001357">
    <property type="component" value="Unassembled WGS sequence"/>
</dbReference>
<accession>A9V769</accession>
<dbReference type="EMBL" id="CH991564">
    <property type="protein sequence ID" value="EDQ86668.1"/>
    <property type="molecule type" value="Genomic_DNA"/>
</dbReference>
<dbReference type="AlphaFoldDB" id="A9V769"/>
<proteinExistence type="predicted"/>
<feature type="non-terminal residue" evidence="1">
    <location>
        <position position="1"/>
    </location>
</feature>
<dbReference type="InParanoid" id="A9V769"/>
<dbReference type="KEGG" id="mbr:MONBRDRAFT_38353"/>
<gene>
    <name evidence="1" type="ORF">MONBRDRAFT_38353</name>
</gene>
<keyword evidence="2" id="KW-1185">Reference proteome</keyword>
<evidence type="ECO:0000313" key="1">
    <source>
        <dbReference type="EMBL" id="EDQ86668.1"/>
    </source>
</evidence>
<name>A9V769_MONBE</name>
<evidence type="ECO:0000313" key="2">
    <source>
        <dbReference type="Proteomes" id="UP000001357"/>
    </source>
</evidence>
<organism evidence="1 2">
    <name type="scientific">Monosiga brevicollis</name>
    <name type="common">Choanoflagellate</name>
    <dbReference type="NCBI Taxonomy" id="81824"/>
    <lineage>
        <taxon>Eukaryota</taxon>
        <taxon>Choanoflagellata</taxon>
        <taxon>Craspedida</taxon>
        <taxon>Salpingoecidae</taxon>
        <taxon>Monosiga</taxon>
    </lineage>
</organism>
<reference evidence="1 2" key="1">
    <citation type="journal article" date="2008" name="Nature">
        <title>The genome of the choanoflagellate Monosiga brevicollis and the origin of metazoans.</title>
        <authorList>
            <consortium name="JGI Sequencing"/>
            <person name="King N."/>
            <person name="Westbrook M.J."/>
            <person name="Young S.L."/>
            <person name="Kuo A."/>
            <person name="Abedin M."/>
            <person name="Chapman J."/>
            <person name="Fairclough S."/>
            <person name="Hellsten U."/>
            <person name="Isogai Y."/>
            <person name="Letunic I."/>
            <person name="Marr M."/>
            <person name="Pincus D."/>
            <person name="Putnam N."/>
            <person name="Rokas A."/>
            <person name="Wright K.J."/>
            <person name="Zuzow R."/>
            <person name="Dirks W."/>
            <person name="Good M."/>
            <person name="Goodstein D."/>
            <person name="Lemons D."/>
            <person name="Li W."/>
            <person name="Lyons J.B."/>
            <person name="Morris A."/>
            <person name="Nichols S."/>
            <person name="Richter D.J."/>
            <person name="Salamov A."/>
            <person name="Bork P."/>
            <person name="Lim W.A."/>
            <person name="Manning G."/>
            <person name="Miller W.T."/>
            <person name="McGinnis W."/>
            <person name="Shapiro H."/>
            <person name="Tjian R."/>
            <person name="Grigoriev I.V."/>
            <person name="Rokhsar D."/>
        </authorList>
    </citation>
    <scope>NUCLEOTIDE SEQUENCE [LARGE SCALE GENOMIC DNA]</scope>
    <source>
        <strain evidence="2">MX1 / ATCC 50154</strain>
    </source>
</reference>
<dbReference type="RefSeq" id="XP_001748504.1">
    <property type="nucleotide sequence ID" value="XM_001748452.1"/>
</dbReference>
<protein>
    <submittedName>
        <fullName evidence="1">Uncharacterized protein</fullName>
    </submittedName>
</protein>